<dbReference type="Gene3D" id="3.30.750.24">
    <property type="entry name" value="STAS domain"/>
    <property type="match status" value="1"/>
</dbReference>
<dbReference type="CDD" id="cd07043">
    <property type="entry name" value="STAS_anti-anti-sigma_factors"/>
    <property type="match status" value="1"/>
</dbReference>
<proteinExistence type="predicted"/>
<dbReference type="Proteomes" id="UP000600547">
    <property type="component" value="Unassembled WGS sequence"/>
</dbReference>
<protein>
    <recommendedName>
        <fullName evidence="1">STAS domain-containing protein</fullName>
    </recommendedName>
</protein>
<dbReference type="InterPro" id="IPR002645">
    <property type="entry name" value="STAS_dom"/>
</dbReference>
<dbReference type="PROSITE" id="PS50801">
    <property type="entry name" value="STAS"/>
    <property type="match status" value="1"/>
</dbReference>
<name>A0A8H9GQH7_9DEIO</name>
<evidence type="ECO:0000313" key="3">
    <source>
        <dbReference type="Proteomes" id="UP000600547"/>
    </source>
</evidence>
<dbReference type="AlphaFoldDB" id="A0A8H9GQH7"/>
<gene>
    <name evidence="2" type="ORF">GCM10008956_12740</name>
</gene>
<dbReference type="InterPro" id="IPR058548">
    <property type="entry name" value="MlaB-like_STAS"/>
</dbReference>
<feature type="domain" description="STAS" evidence="1">
    <location>
        <begin position="37"/>
        <end position="92"/>
    </location>
</feature>
<keyword evidence="3" id="KW-1185">Reference proteome</keyword>
<reference evidence="3" key="1">
    <citation type="journal article" date="2019" name="Int. J. Syst. Evol. Microbiol.">
        <title>The Global Catalogue of Microorganisms (GCM) 10K type strain sequencing project: providing services to taxonomists for standard genome sequencing and annotation.</title>
        <authorList>
            <consortium name="The Broad Institute Genomics Platform"/>
            <consortium name="The Broad Institute Genome Sequencing Center for Infectious Disease"/>
            <person name="Wu L."/>
            <person name="Ma J."/>
        </authorList>
    </citation>
    <scope>NUCLEOTIDE SEQUENCE [LARGE SCALE GENOMIC DNA]</scope>
    <source>
        <strain evidence="3">JCM 31047</strain>
    </source>
</reference>
<dbReference type="SUPFAM" id="SSF52091">
    <property type="entry name" value="SpoIIaa-like"/>
    <property type="match status" value="1"/>
</dbReference>
<organism evidence="2 3">
    <name type="scientific">Deinococcus arenae</name>
    <dbReference type="NCBI Taxonomy" id="1452751"/>
    <lineage>
        <taxon>Bacteria</taxon>
        <taxon>Thermotogati</taxon>
        <taxon>Deinococcota</taxon>
        <taxon>Deinococci</taxon>
        <taxon>Deinococcales</taxon>
        <taxon>Deinococcaceae</taxon>
        <taxon>Deinococcus</taxon>
    </lineage>
</organism>
<dbReference type="Pfam" id="PF13466">
    <property type="entry name" value="STAS_2"/>
    <property type="match status" value="1"/>
</dbReference>
<evidence type="ECO:0000259" key="1">
    <source>
        <dbReference type="PROSITE" id="PS50801"/>
    </source>
</evidence>
<dbReference type="InterPro" id="IPR036513">
    <property type="entry name" value="STAS_dom_sf"/>
</dbReference>
<accession>A0A8H9GQH7</accession>
<sequence>MRRGAPRQHLYLSGRLDAHQVPGFLAAAEPLAPATTLDLGGVTFMDSSGLAALVRLVRAASYGGQELEIVNVQDGVRLAMEITGLYGVLPIR</sequence>
<comment type="caution">
    <text evidence="2">The sequence shown here is derived from an EMBL/GenBank/DDBJ whole genome shotgun (WGS) entry which is preliminary data.</text>
</comment>
<dbReference type="EMBL" id="BMQG01000003">
    <property type="protein sequence ID" value="GGM37837.1"/>
    <property type="molecule type" value="Genomic_DNA"/>
</dbReference>
<evidence type="ECO:0000313" key="2">
    <source>
        <dbReference type="EMBL" id="GGM37837.1"/>
    </source>
</evidence>